<dbReference type="RefSeq" id="WP_088873626.1">
    <property type="nucleotide sequence ID" value="NZ_CP022111.1"/>
</dbReference>
<proteinExistence type="predicted"/>
<dbReference type="EMBL" id="CP022111">
    <property type="protein sequence ID" value="ASG23095.1"/>
    <property type="molecule type" value="Genomic_DNA"/>
</dbReference>
<evidence type="ECO:0000313" key="2">
    <source>
        <dbReference type="Proteomes" id="UP000197153"/>
    </source>
</evidence>
<sequence>MTSFLSRLFATPAPEPVITVAEPVPQMAPALPAPPPGGTQFPVALVEAFSAFQAAASQPEASLERRRAMYTALKHLREAEAVARVTLSQVAAQKGGQGRAATGRHWAPQLQGLMAEMAALQAGMAAELKGRRSRLQGLLHVTRERTQDVRGYYPGRGRQVRVDAYQARHCVQFTA</sequence>
<organism evidence="1 2">
    <name type="scientific">Nitrospirillum viridazoti CBAmc</name>
    <dbReference type="NCBI Taxonomy" id="1441467"/>
    <lineage>
        <taxon>Bacteria</taxon>
        <taxon>Pseudomonadati</taxon>
        <taxon>Pseudomonadota</taxon>
        <taxon>Alphaproteobacteria</taxon>
        <taxon>Rhodospirillales</taxon>
        <taxon>Azospirillaceae</taxon>
        <taxon>Nitrospirillum</taxon>
        <taxon>Nitrospirillum viridazoti</taxon>
    </lineage>
</organism>
<accession>A0A248JWL5</accession>
<name>A0A248JWL5_9PROT</name>
<dbReference type="Proteomes" id="UP000197153">
    <property type="component" value="Chromosome 2"/>
</dbReference>
<evidence type="ECO:0000313" key="1">
    <source>
        <dbReference type="EMBL" id="ASG23095.1"/>
    </source>
</evidence>
<dbReference type="AlphaFoldDB" id="A0A248JWL5"/>
<reference evidence="1 2" key="1">
    <citation type="submission" date="2017-06" db="EMBL/GenBank/DDBJ databases">
        <title>Complete genome sequence of Nitrospirillum amazonense strain CBAmC, an endophytic nitrogen-fixing and plant growth-promoting bacterium, isolated from sugarcane.</title>
        <authorList>
            <person name="Schwab S."/>
            <person name="dos Santos Teixeira K.R."/>
            <person name="Simoes Araujo J.L."/>
            <person name="Soares Vidal M."/>
            <person name="Borges de Freitas H.R."/>
            <person name="Rivello Crivelaro A.L."/>
            <person name="Bueno de Camargo Nunes A."/>
            <person name="dos Santos C.M."/>
            <person name="Palmeira da Silva Rosa D."/>
            <person name="da Silva Padilha D."/>
            <person name="da Silva E."/>
            <person name="Araujo Terra L."/>
            <person name="Soares Mendes V."/>
            <person name="Farinelli L."/>
            <person name="Magalhaes Cruz L."/>
            <person name="Baldani J.I."/>
        </authorList>
    </citation>
    <scope>NUCLEOTIDE SEQUENCE [LARGE SCALE GENOMIC DNA]</scope>
    <source>
        <strain evidence="1 2">CBAmC</strain>
    </source>
</reference>
<keyword evidence="2" id="KW-1185">Reference proteome</keyword>
<protein>
    <submittedName>
        <fullName evidence="1">Uncharacterized protein</fullName>
    </submittedName>
</protein>
<gene>
    <name evidence="1" type="ORF">Y958_19770</name>
</gene>
<dbReference type="KEGG" id="nao:Y958_19770"/>